<evidence type="ECO:0000313" key="5">
    <source>
        <dbReference type="Proteomes" id="UP001412067"/>
    </source>
</evidence>
<proteinExistence type="predicted"/>
<comment type="caution">
    <text evidence="4">The sequence shown here is derived from an EMBL/GenBank/DDBJ whole genome shotgun (WGS) entry which is preliminary data.</text>
</comment>
<organism evidence="4 5">
    <name type="scientific">Platanthera guangdongensis</name>
    <dbReference type="NCBI Taxonomy" id="2320717"/>
    <lineage>
        <taxon>Eukaryota</taxon>
        <taxon>Viridiplantae</taxon>
        <taxon>Streptophyta</taxon>
        <taxon>Embryophyta</taxon>
        <taxon>Tracheophyta</taxon>
        <taxon>Spermatophyta</taxon>
        <taxon>Magnoliopsida</taxon>
        <taxon>Liliopsida</taxon>
        <taxon>Asparagales</taxon>
        <taxon>Orchidaceae</taxon>
        <taxon>Orchidoideae</taxon>
        <taxon>Orchideae</taxon>
        <taxon>Orchidinae</taxon>
        <taxon>Platanthera</taxon>
    </lineage>
</organism>
<protein>
    <submittedName>
        <fullName evidence="4">Uncharacterized protein</fullName>
    </submittedName>
</protein>
<keyword evidence="2" id="KW-0963">Cytoplasm</keyword>
<gene>
    <name evidence="4" type="ORF">KSP40_PGU004336</name>
</gene>
<reference evidence="4 5" key="1">
    <citation type="journal article" date="2022" name="Nat. Plants">
        <title>Genomes of leafy and leafless Platanthera orchids illuminate the evolution of mycoheterotrophy.</title>
        <authorList>
            <person name="Li M.H."/>
            <person name="Liu K.W."/>
            <person name="Li Z."/>
            <person name="Lu H.C."/>
            <person name="Ye Q.L."/>
            <person name="Zhang D."/>
            <person name="Wang J.Y."/>
            <person name="Li Y.F."/>
            <person name="Zhong Z.M."/>
            <person name="Liu X."/>
            <person name="Yu X."/>
            <person name="Liu D.K."/>
            <person name="Tu X.D."/>
            <person name="Liu B."/>
            <person name="Hao Y."/>
            <person name="Liao X.Y."/>
            <person name="Jiang Y.T."/>
            <person name="Sun W.H."/>
            <person name="Chen J."/>
            <person name="Chen Y.Q."/>
            <person name="Ai Y."/>
            <person name="Zhai J.W."/>
            <person name="Wu S.S."/>
            <person name="Zhou Z."/>
            <person name="Hsiao Y.Y."/>
            <person name="Wu W.L."/>
            <person name="Chen Y.Y."/>
            <person name="Lin Y.F."/>
            <person name="Hsu J.L."/>
            <person name="Li C.Y."/>
            <person name="Wang Z.W."/>
            <person name="Zhao X."/>
            <person name="Zhong W.Y."/>
            <person name="Ma X.K."/>
            <person name="Ma L."/>
            <person name="Huang J."/>
            <person name="Chen G.Z."/>
            <person name="Huang M.Z."/>
            <person name="Huang L."/>
            <person name="Peng D.H."/>
            <person name="Luo Y.B."/>
            <person name="Zou S.Q."/>
            <person name="Chen S.P."/>
            <person name="Lan S."/>
            <person name="Tsai W.C."/>
            <person name="Van de Peer Y."/>
            <person name="Liu Z.J."/>
        </authorList>
    </citation>
    <scope>NUCLEOTIDE SEQUENCE [LARGE SCALE GENOMIC DNA]</scope>
    <source>
        <strain evidence="4">Lor288</strain>
    </source>
</reference>
<dbReference type="InterPro" id="IPR039900">
    <property type="entry name" value="Pat1-like"/>
</dbReference>
<accession>A0ABR2MX08</accession>
<feature type="region of interest" description="Disordered" evidence="3">
    <location>
        <begin position="327"/>
        <end position="346"/>
    </location>
</feature>
<dbReference type="Proteomes" id="UP001412067">
    <property type="component" value="Unassembled WGS sequence"/>
</dbReference>
<name>A0ABR2MX08_9ASPA</name>
<feature type="region of interest" description="Disordered" evidence="3">
    <location>
        <begin position="1"/>
        <end position="42"/>
    </location>
</feature>
<dbReference type="PANTHER" id="PTHR21551:SF0">
    <property type="entry name" value="PROTEIN ASSOCIATED WITH TOPO II RELATED-1, ISOFORM A"/>
    <property type="match status" value="1"/>
</dbReference>
<sequence>MTTSFPDSFNRSKPAAIPTDLPFFPDQAAGRKSKTPQPAAISSWRSAVPCEEPEIGLFDFQRQTGFATNSRKAVTITFPSCSSSTTDWTEPEFSNWLDFQILNAEFVQDGKKWWSQPQSSSAQHSKTKSLYRASSYPYQPQPQQQCMSEPVLVPKLSFTYYSPLVGQFEASPHQQNMTSHSRGPRLPFSASNLSPFSPSQLHLGGFHGLPYAENIAEFQTPGIPINSRPLHPWLNQASFLSGNSILLPGFLHHQLLNSNCLMTSQLFPHQRPQQRSLHLKSSLAQFSRFHSPHFSSHLSSNMANNFDVILGATDLNEYKSKALHKRRQNMRSSQQSFDSGIGSSGSGSFQFRSKCMSSEEIESILRMQHAATHRNDPYLDDYYHQACLAKKSTGSRLKNQFCPSFIRDLSSVTRSNNDSHAYLQIDALGRISFSSIRRPRPLLEVPHPLPIIKPPNVNLR</sequence>
<comment type="subcellular location">
    <subcellularLocation>
        <location evidence="1">Cytoplasm</location>
        <location evidence="1">P-body</location>
    </subcellularLocation>
</comment>
<evidence type="ECO:0000256" key="3">
    <source>
        <dbReference type="SAM" id="MobiDB-lite"/>
    </source>
</evidence>
<evidence type="ECO:0000256" key="1">
    <source>
        <dbReference type="ARBA" id="ARBA00004201"/>
    </source>
</evidence>
<evidence type="ECO:0000313" key="4">
    <source>
        <dbReference type="EMBL" id="KAK8968755.1"/>
    </source>
</evidence>
<dbReference type="PANTHER" id="PTHR21551">
    <property type="entry name" value="TOPOISOMERASE II-ASSOCIATED PROTEIN PAT1"/>
    <property type="match status" value="1"/>
</dbReference>
<dbReference type="EMBL" id="JBBWWR010000004">
    <property type="protein sequence ID" value="KAK8968755.1"/>
    <property type="molecule type" value="Genomic_DNA"/>
</dbReference>
<keyword evidence="5" id="KW-1185">Reference proteome</keyword>
<feature type="compositionally biased region" description="Polar residues" evidence="3">
    <location>
        <begin position="1"/>
        <end position="11"/>
    </location>
</feature>
<feature type="compositionally biased region" description="Low complexity" evidence="3">
    <location>
        <begin position="332"/>
        <end position="346"/>
    </location>
</feature>
<evidence type="ECO:0000256" key="2">
    <source>
        <dbReference type="ARBA" id="ARBA00022490"/>
    </source>
</evidence>